<evidence type="ECO:0000313" key="12">
    <source>
        <dbReference type="Proteomes" id="UP001237642"/>
    </source>
</evidence>
<feature type="transmembrane region" description="Helical" evidence="10">
    <location>
        <begin position="61"/>
        <end position="82"/>
    </location>
</feature>
<evidence type="ECO:0000256" key="6">
    <source>
        <dbReference type="ARBA" id="ARBA00022967"/>
    </source>
</evidence>
<evidence type="ECO:0000256" key="4">
    <source>
        <dbReference type="ARBA" id="ARBA00022692"/>
    </source>
</evidence>
<proteinExistence type="predicted"/>
<dbReference type="GO" id="GO:0004427">
    <property type="term" value="F:inorganic diphosphate phosphatase activity"/>
    <property type="evidence" value="ECO:0007669"/>
    <property type="project" value="InterPro"/>
</dbReference>
<feature type="transmembrane region" description="Helical" evidence="10">
    <location>
        <begin position="29"/>
        <end position="46"/>
    </location>
</feature>
<evidence type="ECO:0000256" key="10">
    <source>
        <dbReference type="SAM" id="Phobius"/>
    </source>
</evidence>
<protein>
    <recommendedName>
        <fullName evidence="2">H(+)-exporting diphosphatase</fullName>
        <ecNumber evidence="2">7.1.3.1</ecNumber>
    </recommendedName>
</protein>
<evidence type="ECO:0000256" key="8">
    <source>
        <dbReference type="ARBA" id="ARBA00023065"/>
    </source>
</evidence>
<evidence type="ECO:0000256" key="9">
    <source>
        <dbReference type="ARBA" id="ARBA00023136"/>
    </source>
</evidence>
<dbReference type="GO" id="GO:0009678">
    <property type="term" value="F:diphosphate hydrolysis-driven proton transmembrane transporter activity"/>
    <property type="evidence" value="ECO:0007669"/>
    <property type="project" value="UniProtKB-EC"/>
</dbReference>
<keyword evidence="12" id="KW-1185">Reference proteome</keyword>
<comment type="caution">
    <text evidence="11">The sequence shown here is derived from an EMBL/GenBank/DDBJ whole genome shotgun (WGS) entry which is preliminary data.</text>
</comment>
<keyword evidence="3" id="KW-0813">Transport</keyword>
<evidence type="ECO:0000256" key="2">
    <source>
        <dbReference type="ARBA" id="ARBA00013242"/>
    </source>
</evidence>
<keyword evidence="4 10" id="KW-0812">Transmembrane</keyword>
<name>A0AAD8IPB6_9APIA</name>
<keyword evidence="6" id="KW-1278">Translocase</keyword>
<keyword evidence="8" id="KW-0406">Ion transport</keyword>
<reference evidence="11" key="2">
    <citation type="submission" date="2023-05" db="EMBL/GenBank/DDBJ databases">
        <authorList>
            <person name="Schelkunov M.I."/>
        </authorList>
    </citation>
    <scope>NUCLEOTIDE SEQUENCE</scope>
    <source>
        <strain evidence="11">Hsosn_3</strain>
        <tissue evidence="11">Leaf</tissue>
    </source>
</reference>
<organism evidence="11 12">
    <name type="scientific">Heracleum sosnowskyi</name>
    <dbReference type="NCBI Taxonomy" id="360622"/>
    <lineage>
        <taxon>Eukaryota</taxon>
        <taxon>Viridiplantae</taxon>
        <taxon>Streptophyta</taxon>
        <taxon>Embryophyta</taxon>
        <taxon>Tracheophyta</taxon>
        <taxon>Spermatophyta</taxon>
        <taxon>Magnoliopsida</taxon>
        <taxon>eudicotyledons</taxon>
        <taxon>Gunneridae</taxon>
        <taxon>Pentapetalae</taxon>
        <taxon>asterids</taxon>
        <taxon>campanulids</taxon>
        <taxon>Apiales</taxon>
        <taxon>Apiaceae</taxon>
        <taxon>Apioideae</taxon>
        <taxon>apioid superclade</taxon>
        <taxon>Tordylieae</taxon>
        <taxon>Tordyliinae</taxon>
        <taxon>Heracleum</taxon>
    </lineage>
</organism>
<dbReference type="GO" id="GO:0016020">
    <property type="term" value="C:membrane"/>
    <property type="evidence" value="ECO:0007669"/>
    <property type="project" value="InterPro"/>
</dbReference>
<keyword evidence="7 10" id="KW-1133">Transmembrane helix</keyword>
<evidence type="ECO:0000313" key="11">
    <source>
        <dbReference type="EMBL" id="KAK1389315.1"/>
    </source>
</evidence>
<keyword evidence="5" id="KW-0460">Magnesium</keyword>
<dbReference type="EMBL" id="JAUIZM010000004">
    <property type="protein sequence ID" value="KAK1389315.1"/>
    <property type="molecule type" value="Genomic_DNA"/>
</dbReference>
<reference evidence="11" key="1">
    <citation type="submission" date="2023-02" db="EMBL/GenBank/DDBJ databases">
        <title>Genome of toxic invasive species Heracleum sosnowskyi carries increased number of genes despite the absence of recent whole-genome duplications.</title>
        <authorList>
            <person name="Schelkunov M."/>
            <person name="Shtratnikova V."/>
            <person name="Makarenko M."/>
            <person name="Klepikova A."/>
            <person name="Omelchenko D."/>
            <person name="Novikova G."/>
            <person name="Obukhova E."/>
            <person name="Bogdanov V."/>
            <person name="Penin A."/>
            <person name="Logacheva M."/>
        </authorList>
    </citation>
    <scope>NUCLEOTIDE SEQUENCE</scope>
    <source>
        <strain evidence="11">Hsosn_3</strain>
        <tissue evidence="11">Leaf</tissue>
    </source>
</reference>
<evidence type="ECO:0000256" key="3">
    <source>
        <dbReference type="ARBA" id="ARBA00022448"/>
    </source>
</evidence>
<dbReference type="AlphaFoldDB" id="A0AAD8IPB6"/>
<sequence length="124" mass="13740">MRDLEFGEQARSNIEKDGHTRSALKEQHITSTILMTVGVALVRWIALPSSFTIFNFGTQKVWQLFLCVYVGLCVGLWAGLIIDFVTEYYINNAYSPVQDIVDSCRIGAATNVIFGLALGYTKGA</sequence>
<accession>A0AAD8IPB6</accession>
<dbReference type="PANTHER" id="PTHR31998">
    <property type="entry name" value="K(+)-INSENSITIVE PYROPHOSPHATE-ENERGIZED PROTON PUMP"/>
    <property type="match status" value="1"/>
</dbReference>
<dbReference type="EC" id="7.1.3.1" evidence="2"/>
<dbReference type="InterPro" id="IPR004131">
    <property type="entry name" value="PPase-energised_H-pump"/>
</dbReference>
<evidence type="ECO:0000256" key="5">
    <source>
        <dbReference type="ARBA" id="ARBA00022842"/>
    </source>
</evidence>
<comment type="subcellular location">
    <subcellularLocation>
        <location evidence="1">Endomembrane system</location>
        <topology evidence="1">Multi-pass membrane protein</topology>
    </subcellularLocation>
</comment>
<dbReference type="Pfam" id="PF03030">
    <property type="entry name" value="H_PPase"/>
    <property type="match status" value="1"/>
</dbReference>
<dbReference type="Proteomes" id="UP001237642">
    <property type="component" value="Unassembled WGS sequence"/>
</dbReference>
<keyword evidence="9 10" id="KW-0472">Membrane</keyword>
<evidence type="ECO:0000256" key="7">
    <source>
        <dbReference type="ARBA" id="ARBA00022989"/>
    </source>
</evidence>
<gene>
    <name evidence="11" type="ORF">POM88_017493</name>
</gene>
<dbReference type="GO" id="GO:0012505">
    <property type="term" value="C:endomembrane system"/>
    <property type="evidence" value="ECO:0007669"/>
    <property type="project" value="UniProtKB-SubCell"/>
</dbReference>
<evidence type="ECO:0000256" key="1">
    <source>
        <dbReference type="ARBA" id="ARBA00004127"/>
    </source>
</evidence>